<reference evidence="6" key="2">
    <citation type="submission" date="2022-01" db="EMBL/GenBank/DDBJ databases">
        <authorList>
            <person name="Yamashiro T."/>
            <person name="Shiraishi A."/>
            <person name="Satake H."/>
            <person name="Nakayama K."/>
        </authorList>
    </citation>
    <scope>NUCLEOTIDE SEQUENCE</scope>
</reference>
<dbReference type="SUPFAM" id="SSF56672">
    <property type="entry name" value="DNA/RNA polymerases"/>
    <property type="match status" value="2"/>
</dbReference>
<proteinExistence type="predicted"/>
<feature type="domain" description="Tf2-1-like SH3-like" evidence="5">
    <location>
        <begin position="597"/>
        <end position="647"/>
    </location>
</feature>
<name>A0ABQ4YKN6_9ASTR</name>
<dbReference type="InterPro" id="IPR056924">
    <property type="entry name" value="SH3_Tf2-1"/>
</dbReference>
<feature type="region of interest" description="Disordered" evidence="1">
    <location>
        <begin position="916"/>
        <end position="947"/>
    </location>
</feature>
<evidence type="ECO:0000313" key="6">
    <source>
        <dbReference type="EMBL" id="GJS78373.1"/>
    </source>
</evidence>
<dbReference type="Pfam" id="PF08284">
    <property type="entry name" value="RVP_2"/>
    <property type="match status" value="2"/>
</dbReference>
<evidence type="ECO:0000259" key="2">
    <source>
        <dbReference type="Pfam" id="PF00078"/>
    </source>
</evidence>
<dbReference type="Gene3D" id="3.30.70.270">
    <property type="match status" value="4"/>
</dbReference>
<dbReference type="PANTHER" id="PTHR24559">
    <property type="entry name" value="TRANSPOSON TY3-I GAG-POL POLYPROTEIN"/>
    <property type="match status" value="1"/>
</dbReference>
<keyword evidence="6" id="KW-0548">Nucleotidyltransferase</keyword>
<organism evidence="6 7">
    <name type="scientific">Tanacetum coccineum</name>
    <dbReference type="NCBI Taxonomy" id="301880"/>
    <lineage>
        <taxon>Eukaryota</taxon>
        <taxon>Viridiplantae</taxon>
        <taxon>Streptophyta</taxon>
        <taxon>Embryophyta</taxon>
        <taxon>Tracheophyta</taxon>
        <taxon>Spermatophyta</taxon>
        <taxon>Magnoliopsida</taxon>
        <taxon>eudicotyledons</taxon>
        <taxon>Gunneridae</taxon>
        <taxon>Pentapetalae</taxon>
        <taxon>asterids</taxon>
        <taxon>campanulids</taxon>
        <taxon>Asterales</taxon>
        <taxon>Asteraceae</taxon>
        <taxon>Asteroideae</taxon>
        <taxon>Anthemideae</taxon>
        <taxon>Anthemidinae</taxon>
        <taxon>Tanacetum</taxon>
    </lineage>
</organism>
<evidence type="ECO:0000259" key="3">
    <source>
        <dbReference type="Pfam" id="PF17919"/>
    </source>
</evidence>
<sequence>MDIQDVQGLTTIEPMRKKASAGNLLTAKSGKLPICRALYWKCSKCKRVGHMTRDYKASIAAMNQRAHVENPKATITCYECGRDTVPLAKRLSHASCSHDIKYPIELVNGRLIGSDTVLRGCTLGLLGHPFNLDLIPVELGSFDIIIGMDWLANHHAEETQVKSEEKRLEDVPTVQDFPKVFLEYFPRLPPTRQVEFQIDFVLGAAPVAHAPYRLASSELQELSTQLQELSDKGFIRLSSSSWGAPVLFVKKKDGSFWMCIDYRKLNKLTVKNRYPLPRIDDLFDQLKGSSVYSKIDLRSGYHQLRVRDEEISKTAFKTRYGHYEFQVIPFGLTNTPTCMEEHTKHLKLILELLKKEELYTKFSKCEFWLSKIAKPMKKLTQKNVMFDWSEKAEAAFQLLKQKLCSAPILALPEGSENFVVYCDASRKGLVAVEARKEENFGTEDLCGMIKKLEQRVDGTLCLNGRSWIPFRGNLRELIMHESHKSKYSIHPGSDKMYQDLKKLYWWPNMKAEIATYVSKCLTCAKVKAECQKPSSLLVQPVIPVWKWENVTMDFITKLPNTSISQDTIWIKKRIQAARDRQKSYVNRRRKLLEFEVGDKVMLKVSPWKGVIGFGKQGKLNPCYIGHFKILAKVGTLAYRLIIPPKMRTRSAGRLGAESLGGGTSLRVGRGGRGRIPREGNDECVEDLNGQGNDQVLGANGGVEGVNGNVEGAIGGVPDFSTIIAQQLQNLLPVMLAQVSNRGNVGNQNGNVVDENVQENVGNVLVNGNRVGCSYKKFLACNPKKYDGKGGVVVLTRWIEKIENVQDMSGCSNDQKVKYTVGSFVCKALTWWNSQIRTLSREVAVSMSWNDFKFMMIQEFCPMRCKSWNLSCGITPWSGLAMLRILIGFMSWRATKPKTMQKAVQISSALTDEAVRNGSIKKVDKRGNMGETNKDKNGRDDNKRTSTGNVFATTVNHVGRENTGVPRNVNPVNARNPTVRACYECGSIDHVRNQGNQARGKAFMLGAEEARQDPNIMTGLEPNDLGFRFEIEIASGQLVEIDKVIKGCKLEIEGHGSFDVIIGMDWLSNYKAKIIYHEKVVRIPLPNGKMLRVLGKRPEEKARFLMGAKGGDKKQEEIVVVRDFPEVFPDDLSGLPPIREIEFRIELIPGATSVAKSPYRLASSELEELSGQLKELQDKGFIRPSSSPWGALFFSKIDLRSGYHQLRVHEDDIPKTAFRTCYVHFEFTVMPFGLTNAPAIFMDLMNRVYRLYLDKFMIVFIDNILIYSKTQEEHVEHLRLVLGRLKKEEPYAKFSKCEFWLREVQFLGHVINGDGIHVDPSKIEVVKNWKAPRTPTEVRSFLGLAGYYRKFIENFSKIAKSLTILTQKGKVSVRGSDWGEEQD</sequence>
<feature type="domain" description="Integrase zinc-binding" evidence="4">
    <location>
        <begin position="473"/>
        <end position="528"/>
    </location>
</feature>
<evidence type="ECO:0000313" key="7">
    <source>
        <dbReference type="Proteomes" id="UP001151760"/>
    </source>
</evidence>
<reference evidence="6" key="1">
    <citation type="journal article" date="2022" name="Int. J. Mol. Sci.">
        <title>Draft Genome of Tanacetum Coccineum: Genomic Comparison of Closely Related Tanacetum-Family Plants.</title>
        <authorList>
            <person name="Yamashiro T."/>
            <person name="Shiraishi A."/>
            <person name="Nakayama K."/>
            <person name="Satake H."/>
        </authorList>
    </citation>
    <scope>NUCLEOTIDE SEQUENCE</scope>
</reference>
<dbReference type="InterPro" id="IPR043502">
    <property type="entry name" value="DNA/RNA_pol_sf"/>
</dbReference>
<dbReference type="Proteomes" id="UP001151760">
    <property type="component" value="Unassembled WGS sequence"/>
</dbReference>
<feature type="domain" description="Reverse transcriptase/retrotransposon-derived protein RNase H-like" evidence="3">
    <location>
        <begin position="388"/>
        <end position="438"/>
    </location>
</feature>
<dbReference type="Pfam" id="PF00078">
    <property type="entry name" value="RVT_1"/>
    <property type="match status" value="2"/>
</dbReference>
<dbReference type="Gene3D" id="1.10.340.70">
    <property type="match status" value="1"/>
</dbReference>
<evidence type="ECO:0000256" key="1">
    <source>
        <dbReference type="SAM" id="MobiDB-lite"/>
    </source>
</evidence>
<keyword evidence="6" id="KW-0808">Transferase</keyword>
<accession>A0ABQ4YKN6</accession>
<dbReference type="Pfam" id="PF24626">
    <property type="entry name" value="SH3_Tf2-1"/>
    <property type="match status" value="1"/>
</dbReference>
<protein>
    <submittedName>
        <fullName evidence="6">Reverse transcriptase domain-containing protein</fullName>
    </submittedName>
</protein>
<dbReference type="CDD" id="cd00303">
    <property type="entry name" value="retropepsin_like"/>
    <property type="match status" value="1"/>
</dbReference>
<dbReference type="InterPro" id="IPR041577">
    <property type="entry name" value="RT_RNaseH_2"/>
</dbReference>
<evidence type="ECO:0000259" key="5">
    <source>
        <dbReference type="Pfam" id="PF24626"/>
    </source>
</evidence>
<dbReference type="InterPro" id="IPR041588">
    <property type="entry name" value="Integrase_H2C2"/>
</dbReference>
<comment type="caution">
    <text evidence="6">The sequence shown here is derived from an EMBL/GenBank/DDBJ whole genome shotgun (WGS) entry which is preliminary data.</text>
</comment>
<keyword evidence="6" id="KW-0695">RNA-directed DNA polymerase</keyword>
<keyword evidence="7" id="KW-1185">Reference proteome</keyword>
<dbReference type="GO" id="GO:0003964">
    <property type="term" value="F:RNA-directed DNA polymerase activity"/>
    <property type="evidence" value="ECO:0007669"/>
    <property type="project" value="UniProtKB-KW"/>
</dbReference>
<dbReference type="InterPro" id="IPR043128">
    <property type="entry name" value="Rev_trsase/Diguanyl_cyclase"/>
</dbReference>
<dbReference type="InterPro" id="IPR000477">
    <property type="entry name" value="RT_dom"/>
</dbReference>
<feature type="compositionally biased region" description="Basic and acidic residues" evidence="1">
    <location>
        <begin position="920"/>
        <end position="943"/>
    </location>
</feature>
<gene>
    <name evidence="6" type="ORF">Tco_0728254</name>
</gene>
<feature type="domain" description="Reverse transcriptase" evidence="2">
    <location>
        <begin position="249"/>
        <end position="339"/>
    </location>
</feature>
<feature type="domain" description="Reverse transcriptase" evidence="2">
    <location>
        <begin position="1114"/>
        <end position="1310"/>
    </location>
</feature>
<dbReference type="PANTHER" id="PTHR24559:SF427">
    <property type="entry name" value="RNA-DIRECTED DNA POLYMERASE"/>
    <property type="match status" value="1"/>
</dbReference>
<dbReference type="Pfam" id="PF17921">
    <property type="entry name" value="Integrase_H2C2"/>
    <property type="match status" value="1"/>
</dbReference>
<dbReference type="Gene3D" id="3.10.10.10">
    <property type="entry name" value="HIV Type 1 Reverse Transcriptase, subunit A, domain 1"/>
    <property type="match status" value="3"/>
</dbReference>
<dbReference type="Pfam" id="PF17919">
    <property type="entry name" value="RT_RNaseH_2"/>
    <property type="match status" value="1"/>
</dbReference>
<dbReference type="InterPro" id="IPR053134">
    <property type="entry name" value="RNA-dir_DNA_polymerase"/>
</dbReference>
<evidence type="ECO:0000259" key="4">
    <source>
        <dbReference type="Pfam" id="PF17921"/>
    </source>
</evidence>
<dbReference type="EMBL" id="BQNB010010520">
    <property type="protein sequence ID" value="GJS78373.1"/>
    <property type="molecule type" value="Genomic_DNA"/>
</dbReference>
<dbReference type="CDD" id="cd01647">
    <property type="entry name" value="RT_LTR"/>
    <property type="match status" value="2"/>
</dbReference>